<evidence type="ECO:0000313" key="4">
    <source>
        <dbReference type="Proteomes" id="UP000001593"/>
    </source>
</evidence>
<feature type="domain" description="LITAF" evidence="2">
    <location>
        <begin position="41"/>
        <end position="85"/>
    </location>
</feature>
<keyword evidence="4" id="KW-1185">Reference proteome</keyword>
<organism evidence="3 4">
    <name type="scientific">Nematostella vectensis</name>
    <name type="common">Starlet sea anemone</name>
    <dbReference type="NCBI Taxonomy" id="45351"/>
    <lineage>
        <taxon>Eukaryota</taxon>
        <taxon>Metazoa</taxon>
        <taxon>Cnidaria</taxon>
        <taxon>Anthozoa</taxon>
        <taxon>Hexacorallia</taxon>
        <taxon>Actiniaria</taxon>
        <taxon>Edwardsiidae</taxon>
        <taxon>Nematostella</taxon>
    </lineage>
</organism>
<dbReference type="EMBL" id="DS469530">
    <property type="protein sequence ID" value="EDO46067.1"/>
    <property type="molecule type" value="Genomic_DNA"/>
</dbReference>
<protein>
    <recommendedName>
        <fullName evidence="2">LITAF domain-containing protein</fullName>
    </recommendedName>
</protein>
<feature type="region of interest" description="Disordered" evidence="1">
    <location>
        <begin position="1"/>
        <end position="35"/>
    </location>
</feature>
<dbReference type="Proteomes" id="UP000001593">
    <property type="component" value="Unassembled WGS sequence"/>
</dbReference>
<dbReference type="AlphaFoldDB" id="A7RR80"/>
<evidence type="ECO:0000259" key="2">
    <source>
        <dbReference type="Pfam" id="PF10601"/>
    </source>
</evidence>
<proteinExistence type="predicted"/>
<dbReference type="STRING" id="45351.A7RR80"/>
<dbReference type="HOGENOM" id="CLU_1604663_0_0_1"/>
<dbReference type="Pfam" id="PF10601">
    <property type="entry name" value="zf-LITAF-like"/>
    <property type="match status" value="1"/>
</dbReference>
<evidence type="ECO:0000256" key="1">
    <source>
        <dbReference type="SAM" id="MobiDB-lite"/>
    </source>
</evidence>
<name>A7RR80_NEMVE</name>
<dbReference type="InParanoid" id="A7RR80"/>
<evidence type="ECO:0000313" key="3">
    <source>
        <dbReference type="EMBL" id="EDO46067.1"/>
    </source>
</evidence>
<dbReference type="InterPro" id="IPR006629">
    <property type="entry name" value="LITAF"/>
</dbReference>
<sequence>MSDDEKVHLMNGGGSTKGNSLSDGGSGDGEGGDENLKYEDVPVYTTCPFCQEKIVTRTSFKSGKYTYWTSACLCIFHFSRIFTCLSRDRLLEYKDEGQAVFGPYVMFGFPVVGYERYSGYVTSQISGKPGTPQGNQKGHQDRLRLKYDNQANEKIIPPAANLKKGF</sequence>
<gene>
    <name evidence="3" type="ORF">NEMVEDRAFT_v1g200912</name>
</gene>
<accession>A7RR80</accession>
<dbReference type="GO" id="GO:0008270">
    <property type="term" value="F:zinc ion binding"/>
    <property type="evidence" value="ECO:0000318"/>
    <property type="project" value="GO_Central"/>
</dbReference>
<reference evidence="3 4" key="1">
    <citation type="journal article" date="2007" name="Science">
        <title>Sea anemone genome reveals ancestral eumetazoan gene repertoire and genomic organization.</title>
        <authorList>
            <person name="Putnam N.H."/>
            <person name="Srivastava M."/>
            <person name="Hellsten U."/>
            <person name="Dirks B."/>
            <person name="Chapman J."/>
            <person name="Salamov A."/>
            <person name="Terry A."/>
            <person name="Shapiro H."/>
            <person name="Lindquist E."/>
            <person name="Kapitonov V.V."/>
            <person name="Jurka J."/>
            <person name="Genikhovich G."/>
            <person name="Grigoriev I.V."/>
            <person name="Lucas S.M."/>
            <person name="Steele R.E."/>
            <person name="Finnerty J.R."/>
            <person name="Technau U."/>
            <person name="Martindale M.Q."/>
            <person name="Rokhsar D.S."/>
        </authorList>
    </citation>
    <scope>NUCLEOTIDE SEQUENCE [LARGE SCALE GENOMIC DNA]</scope>
    <source>
        <strain evidence="4">CH2 X CH6</strain>
    </source>
</reference>